<dbReference type="Pfam" id="PF03460">
    <property type="entry name" value="NIR_SIR_ferr"/>
    <property type="match status" value="1"/>
</dbReference>
<sequence>MDALPPPFPPDRCPGILRPHVAADGALVRLRVPGGQVPDGALRALSDASIAYADGDVHLTSRGNLQLRGIELDDCGAVPAGLADAVTVAGLLPSASHERVRNIVASPLSGLAGGLADVRPLVRELDAGLCGDPVLAGLPGRFLFGLDDGRGDVATLRCDLTAVALDGGTARIVVGGLDGPTVRLTQVPEMLLRQARRFVEIRESVWHVRQLPRAGAELGGTDPAPRPPAFTMPYGVLGDAVSVLVPLGILTPAMVAALPDRGVVVTPWRGLILPSGSDLVALRETGFETAPDSAWQRVTACTGAPGCSLAEGDTRALARRIVAETTTDSRIHVAGCERVCGAPHSPHRVVLARSTP</sequence>
<keyword evidence="1" id="KW-0004">4Fe-4S</keyword>
<evidence type="ECO:0000256" key="5">
    <source>
        <dbReference type="ARBA" id="ARBA00023004"/>
    </source>
</evidence>
<keyword evidence="4" id="KW-0560">Oxidoreductase</keyword>
<evidence type="ECO:0000256" key="1">
    <source>
        <dbReference type="ARBA" id="ARBA00022485"/>
    </source>
</evidence>
<dbReference type="Proteomes" id="UP000053060">
    <property type="component" value="Unassembled WGS sequence"/>
</dbReference>
<dbReference type="SUPFAM" id="SSF56014">
    <property type="entry name" value="Nitrite and sulphite reductase 4Fe-4S domain-like"/>
    <property type="match status" value="2"/>
</dbReference>
<dbReference type="InterPro" id="IPR036136">
    <property type="entry name" value="Nit/Sulf_reduc_fer-like_dom_sf"/>
</dbReference>
<evidence type="ECO:0000313" key="8">
    <source>
        <dbReference type="EMBL" id="KSZ60407.1"/>
    </source>
</evidence>
<dbReference type="AlphaFoldDB" id="A0A0V9UQY0"/>
<dbReference type="PANTHER" id="PTHR32439">
    <property type="entry name" value="FERREDOXIN--NITRITE REDUCTASE, CHLOROPLASTIC"/>
    <property type="match status" value="1"/>
</dbReference>
<protein>
    <submittedName>
        <fullName evidence="8">Cobalamin biosynthesis protein CobG</fullName>
    </submittedName>
</protein>
<evidence type="ECO:0000256" key="6">
    <source>
        <dbReference type="ARBA" id="ARBA00023014"/>
    </source>
</evidence>
<keyword evidence="3" id="KW-0479">Metal-binding</keyword>
<accession>A0A0V9UQY0</accession>
<dbReference type="PATRIC" id="fig|1441730.3.peg.610"/>
<evidence type="ECO:0000256" key="2">
    <source>
        <dbReference type="ARBA" id="ARBA00022617"/>
    </source>
</evidence>
<dbReference type="GO" id="GO:0051539">
    <property type="term" value="F:4 iron, 4 sulfur cluster binding"/>
    <property type="evidence" value="ECO:0007669"/>
    <property type="project" value="UniProtKB-KW"/>
</dbReference>
<evidence type="ECO:0000256" key="3">
    <source>
        <dbReference type="ARBA" id="ARBA00022723"/>
    </source>
</evidence>
<evidence type="ECO:0000256" key="4">
    <source>
        <dbReference type="ARBA" id="ARBA00023002"/>
    </source>
</evidence>
<name>A0A0V9UQY0_9NOCA</name>
<dbReference type="SUPFAM" id="SSF55124">
    <property type="entry name" value="Nitrite/Sulfite reductase N-terminal domain-like"/>
    <property type="match status" value="2"/>
</dbReference>
<dbReference type="InterPro" id="IPR045854">
    <property type="entry name" value="NO2/SO3_Rdtase_4Fe4S_sf"/>
</dbReference>
<proteinExistence type="predicted"/>
<dbReference type="InterPro" id="IPR005117">
    <property type="entry name" value="NiRdtase/SiRdtase_haem-b_fer"/>
</dbReference>
<dbReference type="GO" id="GO:0016491">
    <property type="term" value="F:oxidoreductase activity"/>
    <property type="evidence" value="ECO:0007669"/>
    <property type="project" value="UniProtKB-KW"/>
</dbReference>
<reference evidence="9" key="1">
    <citation type="submission" date="2015-01" db="EMBL/GenBank/DDBJ databases">
        <title>Draft genome sequence of Rhodococcus pyridinivorans strain KG-16, a hydrocarbon-degrading bacterium.</title>
        <authorList>
            <person name="Aggarwal R.K."/>
            <person name="Dawar C."/>
        </authorList>
    </citation>
    <scope>NUCLEOTIDE SEQUENCE [LARGE SCALE GENOMIC DNA]</scope>
    <source>
        <strain evidence="9">KG-16</strain>
    </source>
</reference>
<keyword evidence="2" id="KW-0349">Heme</keyword>
<organism evidence="8 9">
    <name type="scientific">Rhodococcus pyridinivorans KG-16</name>
    <dbReference type="NCBI Taxonomy" id="1441730"/>
    <lineage>
        <taxon>Bacteria</taxon>
        <taxon>Bacillati</taxon>
        <taxon>Actinomycetota</taxon>
        <taxon>Actinomycetes</taxon>
        <taxon>Mycobacteriales</taxon>
        <taxon>Nocardiaceae</taxon>
        <taxon>Rhodococcus</taxon>
    </lineage>
</organism>
<dbReference type="EMBL" id="AZXY01000001">
    <property type="protein sequence ID" value="KSZ60407.1"/>
    <property type="molecule type" value="Genomic_DNA"/>
</dbReference>
<keyword evidence="5" id="KW-0408">Iron</keyword>
<evidence type="ECO:0000313" key="9">
    <source>
        <dbReference type="Proteomes" id="UP000053060"/>
    </source>
</evidence>
<feature type="domain" description="Nitrite/Sulfite reductase ferredoxin-like" evidence="7">
    <location>
        <begin position="24"/>
        <end position="83"/>
    </location>
</feature>
<gene>
    <name evidence="8" type="ORF">Z045_02895</name>
</gene>
<reference evidence="8 9" key="2">
    <citation type="journal article" date="2016" name="Genome Announc.">
        <title>Draft Genome Sequence of a Versatile Hydrocarbon-Degrading Bacterium, Rhodococcus pyridinivorans Strain KG-16, Collected from Oil Fields in India.</title>
        <authorList>
            <person name="Aggarwal R.K."/>
            <person name="Dawar C."/>
            <person name="Phanindranath R."/>
            <person name="Mutnuri L."/>
            <person name="Dayal A.M."/>
        </authorList>
    </citation>
    <scope>NUCLEOTIDE SEQUENCE [LARGE SCALE GENOMIC DNA]</scope>
    <source>
        <strain evidence="8 9">KG-16</strain>
    </source>
</reference>
<dbReference type="Gene3D" id="3.30.413.10">
    <property type="entry name" value="Sulfite Reductase Hemoprotein, domain 1"/>
    <property type="match status" value="2"/>
</dbReference>
<comment type="caution">
    <text evidence="8">The sequence shown here is derived from an EMBL/GenBank/DDBJ whole genome shotgun (WGS) entry which is preliminary data.</text>
</comment>
<keyword evidence="6" id="KW-0411">Iron-sulfur</keyword>
<dbReference type="GO" id="GO:0046872">
    <property type="term" value="F:metal ion binding"/>
    <property type="evidence" value="ECO:0007669"/>
    <property type="project" value="UniProtKB-KW"/>
</dbReference>
<dbReference type="InterPro" id="IPR051329">
    <property type="entry name" value="NIR_SIR_4Fe-4S"/>
</dbReference>
<dbReference type="PANTHER" id="PTHR32439:SF9">
    <property type="entry name" value="BLR3264 PROTEIN"/>
    <property type="match status" value="1"/>
</dbReference>
<evidence type="ECO:0000259" key="7">
    <source>
        <dbReference type="Pfam" id="PF03460"/>
    </source>
</evidence>
<dbReference type="Gene3D" id="3.90.480.10">
    <property type="entry name" value="Sulfite Reductase Hemoprotein,Domain 2"/>
    <property type="match status" value="1"/>
</dbReference>